<organism evidence="1 2">
    <name type="scientific">Niastella koreensis</name>
    <dbReference type="NCBI Taxonomy" id="354356"/>
    <lineage>
        <taxon>Bacteria</taxon>
        <taxon>Pseudomonadati</taxon>
        <taxon>Bacteroidota</taxon>
        <taxon>Chitinophagia</taxon>
        <taxon>Chitinophagales</taxon>
        <taxon>Chitinophagaceae</taxon>
        <taxon>Niastella</taxon>
    </lineage>
</organism>
<dbReference type="Proteomes" id="UP000192277">
    <property type="component" value="Unassembled WGS sequence"/>
</dbReference>
<gene>
    <name evidence="1" type="ORF">A4D02_11975</name>
</gene>
<keyword evidence="2" id="KW-1185">Reference proteome</keyword>
<evidence type="ECO:0000313" key="2">
    <source>
        <dbReference type="Proteomes" id="UP000192277"/>
    </source>
</evidence>
<sequence>MACPKEFTNIFVKDSKNRGLHLVFYNRENKNALLYDGIFFAYNLNVTIDEKQLTELNYSLNNKNGNLKILSVRNDYDICFIVFESGDIFQLSYMMDDENSPQRLFIHKPGSESYLWALKSADRYEEDDIPQDTSVNYQDWYNRGE</sequence>
<name>A0ABX3NT76_9BACT</name>
<protein>
    <submittedName>
        <fullName evidence="1">Uncharacterized protein</fullName>
    </submittedName>
</protein>
<dbReference type="EMBL" id="LWBO01000044">
    <property type="protein sequence ID" value="OQP42297.1"/>
    <property type="molecule type" value="Genomic_DNA"/>
</dbReference>
<proteinExistence type="predicted"/>
<evidence type="ECO:0000313" key="1">
    <source>
        <dbReference type="EMBL" id="OQP42297.1"/>
    </source>
</evidence>
<reference evidence="1 2" key="1">
    <citation type="submission" date="2016-04" db="EMBL/GenBank/DDBJ databases">
        <authorList>
            <person name="Chen L."/>
            <person name="Zhuang W."/>
            <person name="Wang G."/>
        </authorList>
    </citation>
    <scope>NUCLEOTIDE SEQUENCE [LARGE SCALE GENOMIC DNA]</scope>
    <source>
        <strain evidence="2">GR20</strain>
    </source>
</reference>
<accession>A0ABX3NT76</accession>
<dbReference type="RefSeq" id="WP_014220578.1">
    <property type="nucleotide sequence ID" value="NZ_LWBO01000044.1"/>
</dbReference>
<comment type="caution">
    <text evidence="1">The sequence shown here is derived from an EMBL/GenBank/DDBJ whole genome shotgun (WGS) entry which is preliminary data.</text>
</comment>